<evidence type="ECO:0000256" key="4">
    <source>
        <dbReference type="ARBA" id="ARBA00022958"/>
    </source>
</evidence>
<evidence type="ECO:0000256" key="2">
    <source>
        <dbReference type="ARBA" id="ARBA00022694"/>
    </source>
</evidence>
<dbReference type="PANTHER" id="PTHR42714:SF2">
    <property type="entry name" value="TRNA MODIFICATION GTPASE GTPBP3, MITOCHONDRIAL"/>
    <property type="match status" value="1"/>
</dbReference>
<dbReference type="Pfam" id="PF12631">
    <property type="entry name" value="MnmE_helical"/>
    <property type="match status" value="1"/>
</dbReference>
<dbReference type="EC" id="3.6.-.-" evidence="6"/>
<evidence type="ECO:0000313" key="11">
    <source>
        <dbReference type="Proteomes" id="UP000001887"/>
    </source>
</evidence>
<feature type="binding site" evidence="6">
    <location>
        <position position="266"/>
    </location>
    <ligand>
        <name>Mg(2+)</name>
        <dbReference type="ChEBI" id="CHEBI:18420"/>
    </ligand>
</feature>
<feature type="binding site" evidence="6">
    <location>
        <position position="245"/>
    </location>
    <ligand>
        <name>Mg(2+)</name>
        <dbReference type="ChEBI" id="CHEBI:18420"/>
    </ligand>
</feature>
<evidence type="ECO:0000256" key="6">
    <source>
        <dbReference type="HAMAP-Rule" id="MF_00379"/>
    </source>
</evidence>
<dbReference type="Pfam" id="PF10396">
    <property type="entry name" value="TrmE_N"/>
    <property type="match status" value="1"/>
</dbReference>
<keyword evidence="11" id="KW-1185">Reference proteome</keyword>
<feature type="binding site" evidence="6">
    <location>
        <position position="466"/>
    </location>
    <ligand>
        <name>(6S)-5-formyl-5,6,7,8-tetrahydrofolate</name>
        <dbReference type="ChEBI" id="CHEBI:57457"/>
    </ligand>
</feature>
<feature type="binding site" evidence="6">
    <location>
        <begin position="241"/>
        <end position="246"/>
    </location>
    <ligand>
        <name>GTP</name>
        <dbReference type="ChEBI" id="CHEBI:37565"/>
    </ligand>
</feature>
<comment type="similarity">
    <text evidence="1 6">Belongs to the TRAFAC class TrmE-Era-EngA-EngB-Septin-like GTPase superfamily. TrmE GTPase family.</text>
</comment>
<dbReference type="InterPro" id="IPR018948">
    <property type="entry name" value="GTP-bd_TrmE_N"/>
</dbReference>
<feature type="binding site" evidence="6">
    <location>
        <begin position="260"/>
        <end position="266"/>
    </location>
    <ligand>
        <name>GTP</name>
        <dbReference type="ChEBI" id="CHEBI:37565"/>
    </ligand>
</feature>
<dbReference type="NCBIfam" id="TIGR00231">
    <property type="entry name" value="small_GTP"/>
    <property type="match status" value="1"/>
</dbReference>
<dbReference type="InterPro" id="IPR027266">
    <property type="entry name" value="TrmE/GcvT-like"/>
</dbReference>
<dbReference type="STRING" id="530564.Psta_4301"/>
<dbReference type="GO" id="GO:0030488">
    <property type="term" value="P:tRNA methylation"/>
    <property type="evidence" value="ECO:0007669"/>
    <property type="project" value="TreeGrafter"/>
</dbReference>
<dbReference type="Pfam" id="PF01926">
    <property type="entry name" value="MMR_HSR1"/>
    <property type="match status" value="1"/>
</dbReference>
<dbReference type="SUPFAM" id="SSF103025">
    <property type="entry name" value="Folate-binding domain"/>
    <property type="match status" value="1"/>
</dbReference>
<evidence type="ECO:0000256" key="5">
    <source>
        <dbReference type="ARBA" id="ARBA00023134"/>
    </source>
</evidence>
<feature type="binding site" evidence="6">
    <location>
        <position position="29"/>
    </location>
    <ligand>
        <name>(6S)-5-formyl-5,6,7,8-tetrahydrofolate</name>
        <dbReference type="ChEBI" id="CHEBI:57457"/>
    </ligand>
</feature>
<dbReference type="Gene3D" id="3.40.50.300">
    <property type="entry name" value="P-loop containing nucleotide triphosphate hydrolases"/>
    <property type="match status" value="1"/>
</dbReference>
<feature type="domain" description="MnmE helical" evidence="9">
    <location>
        <begin position="138"/>
        <end position="463"/>
    </location>
</feature>
<proteinExistence type="inferred from homology"/>
<keyword evidence="2 6" id="KW-0819">tRNA processing</keyword>
<dbReference type="HAMAP" id="MF_00379">
    <property type="entry name" value="GTPase_MnmE"/>
    <property type="match status" value="1"/>
</dbReference>
<keyword evidence="6" id="KW-0479">Metal-binding</keyword>
<evidence type="ECO:0000256" key="1">
    <source>
        <dbReference type="ARBA" id="ARBA00011043"/>
    </source>
</evidence>
<comment type="function">
    <text evidence="6">Exhibits a very high intrinsic GTPase hydrolysis rate. Involved in the addition of a carboxymethylaminomethyl (cmnm) group at the wobble position (U34) of certain tRNAs, forming tRNA-cmnm(5)s(2)U34.</text>
</comment>
<organism evidence="10 11">
    <name type="scientific">Pirellula staleyi (strain ATCC 27377 / DSM 6068 / ICPB 4128)</name>
    <name type="common">Pirella staleyi</name>
    <dbReference type="NCBI Taxonomy" id="530564"/>
    <lineage>
        <taxon>Bacteria</taxon>
        <taxon>Pseudomonadati</taxon>
        <taxon>Planctomycetota</taxon>
        <taxon>Planctomycetia</taxon>
        <taxon>Pirellulales</taxon>
        <taxon>Pirellulaceae</taxon>
        <taxon>Pirellula</taxon>
    </lineage>
</organism>
<sequence length="466" mass="48762">MLTGSDISVDDVIVAEATSRASGVRGVIRLSGDRALAVVAAFSEAHHELDQLAVASSTRAVVIPTHLVLPAPLGQVPATLLVWPGRRSYTRQPTVEIHTVGCTPILDVITSTACAAGARAARRGEFTLRALLAGRLDLTQAEAVLGVIEARSPQQLSTALSQLAGGLASPLAALREELLDLLSLVEAGLDFADEDLDLLSSDELTSRIEAVAAQVIALEDQLASRAVRTSRPRVLLAGRPNAGKSSLFNALAGYHAAIVADVAGTTRDYLTQTIRLGLLEIDLLDTAGLDEMVPTTKLDALAQQLTISAAAEADLVLWCIDARRLGDPREAIPEVWKTLAPAVVIGTKCDLLSPAEMAQGRSQVDLLVSSAANEGLAQLRERIAQEVALDALSPAVASTAARSQHSLATARASLAEAAQIARSAIGADELVAAELRIAIDALGDIAGVTYTDDILDRVFSKFCIGK</sequence>
<dbReference type="GO" id="GO:0005525">
    <property type="term" value="F:GTP binding"/>
    <property type="evidence" value="ECO:0007669"/>
    <property type="project" value="UniProtKB-UniRule"/>
</dbReference>
<keyword evidence="4 6" id="KW-0630">Potassium</keyword>
<dbReference type="InterPro" id="IPR025867">
    <property type="entry name" value="MnmE_helical"/>
</dbReference>
<evidence type="ECO:0000259" key="9">
    <source>
        <dbReference type="Pfam" id="PF12631"/>
    </source>
</evidence>
<feature type="domain" description="GTP-binding protein TrmE N-terminal" evidence="8">
    <location>
        <begin position="13"/>
        <end position="135"/>
    </location>
</feature>
<comment type="caution">
    <text evidence="6">Lacks conserved residue(s) required for the propagation of feature annotation.</text>
</comment>
<feature type="binding site" evidence="6">
    <location>
        <begin position="285"/>
        <end position="288"/>
    </location>
    <ligand>
        <name>GTP</name>
        <dbReference type="ChEBI" id="CHEBI:37565"/>
    </ligand>
</feature>
<keyword evidence="5 6" id="KW-0342">GTP-binding</keyword>
<gene>
    <name evidence="6" type="primary">mnmE</name>
    <name evidence="6" type="synonym">trmE</name>
    <name evidence="10" type="ordered locus">Psta_4301</name>
</gene>
<name>D2R4Y7_PIRSD</name>
<dbReference type="Gene3D" id="3.30.1360.120">
    <property type="entry name" value="Probable tRNA modification gtpase trme, domain 1"/>
    <property type="match status" value="1"/>
</dbReference>
<dbReference type="GO" id="GO:0005829">
    <property type="term" value="C:cytosol"/>
    <property type="evidence" value="ECO:0007669"/>
    <property type="project" value="TreeGrafter"/>
</dbReference>
<accession>D2R4Y7</accession>
<dbReference type="Gene3D" id="1.20.120.430">
    <property type="entry name" value="tRNA modification GTPase MnmE domain 2"/>
    <property type="match status" value="1"/>
</dbReference>
<dbReference type="InterPro" id="IPR027368">
    <property type="entry name" value="MnmE_dom2"/>
</dbReference>
<dbReference type="InterPro" id="IPR027417">
    <property type="entry name" value="P-loop_NTPase"/>
</dbReference>
<dbReference type="GO" id="GO:0002098">
    <property type="term" value="P:tRNA wobble uridine modification"/>
    <property type="evidence" value="ECO:0007669"/>
    <property type="project" value="TreeGrafter"/>
</dbReference>
<keyword evidence="6" id="KW-0378">Hydrolase</keyword>
<keyword evidence="3 6" id="KW-0547">Nucleotide-binding</keyword>
<protein>
    <recommendedName>
        <fullName evidence="6">tRNA modification GTPase MnmE</fullName>
        <ecNumber evidence="6">3.6.-.-</ecNumber>
    </recommendedName>
</protein>
<feature type="binding site" evidence="6">
    <location>
        <position position="135"/>
    </location>
    <ligand>
        <name>(6S)-5-formyl-5,6,7,8-tetrahydrofolate</name>
        <dbReference type="ChEBI" id="CHEBI:57457"/>
    </ligand>
</feature>
<evidence type="ECO:0000259" key="7">
    <source>
        <dbReference type="Pfam" id="PF01926"/>
    </source>
</evidence>
<comment type="subunit">
    <text evidence="6">Homodimer. Heterotetramer of two MnmE and two MnmG subunits.</text>
</comment>
<keyword evidence="6" id="KW-0460">Magnesium</keyword>
<evidence type="ECO:0000259" key="8">
    <source>
        <dbReference type="Pfam" id="PF10396"/>
    </source>
</evidence>
<comment type="subcellular location">
    <subcellularLocation>
        <location evidence="6">Cytoplasm</location>
    </subcellularLocation>
</comment>
<dbReference type="AlphaFoldDB" id="D2R4Y7"/>
<evidence type="ECO:0000313" key="10">
    <source>
        <dbReference type="EMBL" id="ADB18949.1"/>
    </source>
</evidence>
<dbReference type="GO" id="GO:0003924">
    <property type="term" value="F:GTPase activity"/>
    <property type="evidence" value="ECO:0007669"/>
    <property type="project" value="UniProtKB-UniRule"/>
</dbReference>
<dbReference type="SUPFAM" id="SSF52540">
    <property type="entry name" value="P-loop containing nucleoside triphosphate hydrolases"/>
    <property type="match status" value="1"/>
</dbReference>
<feature type="binding site" evidence="6">
    <location>
        <position position="96"/>
    </location>
    <ligand>
        <name>(6S)-5-formyl-5,6,7,8-tetrahydrofolate</name>
        <dbReference type="ChEBI" id="CHEBI:57457"/>
    </ligand>
</feature>
<comment type="cofactor">
    <cofactor evidence="6">
        <name>K(+)</name>
        <dbReference type="ChEBI" id="CHEBI:29103"/>
    </cofactor>
    <text evidence="6">Binds 1 potassium ion per subunit.</text>
</comment>
<evidence type="ECO:0000256" key="3">
    <source>
        <dbReference type="ARBA" id="ARBA00022741"/>
    </source>
</evidence>
<dbReference type="InterPro" id="IPR005225">
    <property type="entry name" value="Small_GTP-bd"/>
</dbReference>
<dbReference type="GO" id="GO:0046872">
    <property type="term" value="F:metal ion binding"/>
    <property type="evidence" value="ECO:0007669"/>
    <property type="project" value="UniProtKB-KW"/>
</dbReference>
<dbReference type="Proteomes" id="UP000001887">
    <property type="component" value="Chromosome"/>
</dbReference>
<dbReference type="eggNOG" id="COG0486">
    <property type="taxonomic scope" value="Bacteria"/>
</dbReference>
<dbReference type="OrthoDB" id="9805918at2"/>
<dbReference type="InterPro" id="IPR006073">
    <property type="entry name" value="GTP-bd"/>
</dbReference>
<dbReference type="PANTHER" id="PTHR42714">
    <property type="entry name" value="TRNA MODIFICATION GTPASE GTPBP3"/>
    <property type="match status" value="1"/>
</dbReference>
<reference evidence="10 11" key="1">
    <citation type="journal article" date="2009" name="Stand. Genomic Sci.">
        <title>Complete genome sequence of Pirellula staleyi type strain (ATCC 27377).</title>
        <authorList>
            <person name="Clum A."/>
            <person name="Tindall B.J."/>
            <person name="Sikorski J."/>
            <person name="Ivanova N."/>
            <person name="Mavrommatis K."/>
            <person name="Lucas S."/>
            <person name="Glavina del Rio T."/>
            <person name="Nolan M."/>
            <person name="Chen F."/>
            <person name="Tice H."/>
            <person name="Pitluck S."/>
            <person name="Cheng J.F."/>
            <person name="Chertkov O."/>
            <person name="Brettin T."/>
            <person name="Han C."/>
            <person name="Detter J.C."/>
            <person name="Kuske C."/>
            <person name="Bruce D."/>
            <person name="Goodwin L."/>
            <person name="Ovchinikova G."/>
            <person name="Pati A."/>
            <person name="Mikhailova N."/>
            <person name="Chen A."/>
            <person name="Palaniappan K."/>
            <person name="Land M."/>
            <person name="Hauser L."/>
            <person name="Chang Y.J."/>
            <person name="Jeffries C.D."/>
            <person name="Chain P."/>
            <person name="Rohde M."/>
            <person name="Goker M."/>
            <person name="Bristow J."/>
            <person name="Eisen J.A."/>
            <person name="Markowitz V."/>
            <person name="Hugenholtz P."/>
            <person name="Kyrpides N.C."/>
            <person name="Klenk H.P."/>
            <person name="Lapidus A."/>
        </authorList>
    </citation>
    <scope>NUCLEOTIDE SEQUENCE [LARGE SCALE GENOMIC DNA]</scope>
    <source>
        <strain evidence="11">ATCC 27377 / DSM 6068 / ICPB 4128</strain>
    </source>
</reference>
<dbReference type="InterPro" id="IPR004520">
    <property type="entry name" value="GTPase_MnmE"/>
</dbReference>
<dbReference type="HOGENOM" id="CLU_019624_4_1_0"/>
<dbReference type="KEGG" id="psl:Psta_4301"/>
<keyword evidence="6" id="KW-0963">Cytoplasm</keyword>
<feature type="domain" description="G" evidence="7">
    <location>
        <begin position="233"/>
        <end position="335"/>
    </location>
</feature>
<dbReference type="EMBL" id="CP001848">
    <property type="protein sequence ID" value="ADB18949.1"/>
    <property type="molecule type" value="Genomic_DNA"/>
</dbReference>